<reference evidence="2 3" key="1">
    <citation type="submission" date="2024-09" db="EMBL/GenBank/DDBJ databases">
        <authorList>
            <person name="Sun Q."/>
            <person name="Mori K."/>
        </authorList>
    </citation>
    <scope>NUCLEOTIDE SEQUENCE [LARGE SCALE GENOMIC DNA]</scope>
    <source>
        <strain evidence="2 3">CECT 7955</strain>
    </source>
</reference>
<proteinExistence type="predicted"/>
<evidence type="ECO:0000256" key="1">
    <source>
        <dbReference type="SAM" id="SignalP"/>
    </source>
</evidence>
<name>A0ABV5GPM2_9FLAO</name>
<dbReference type="EMBL" id="JBHMEY010000042">
    <property type="protein sequence ID" value="MFB9097307.1"/>
    <property type="molecule type" value="Genomic_DNA"/>
</dbReference>
<keyword evidence="1" id="KW-0732">Signal</keyword>
<evidence type="ECO:0000313" key="3">
    <source>
        <dbReference type="Proteomes" id="UP001589607"/>
    </source>
</evidence>
<gene>
    <name evidence="2" type="ORF">ACFFVF_12325</name>
</gene>
<accession>A0ABV5GPM2</accession>
<organism evidence="2 3">
    <name type="scientific">Flavobacterium jumunjinense</name>
    <dbReference type="NCBI Taxonomy" id="998845"/>
    <lineage>
        <taxon>Bacteria</taxon>
        <taxon>Pseudomonadati</taxon>
        <taxon>Bacteroidota</taxon>
        <taxon>Flavobacteriia</taxon>
        <taxon>Flavobacteriales</taxon>
        <taxon>Flavobacteriaceae</taxon>
        <taxon>Flavobacterium</taxon>
    </lineage>
</organism>
<sequence length="1044" mass="112723">MKKLLTVLFGLATLFANSQCPYPTSNTQTGSIQMFCINNPNSTITITTNATQYVRVNVVQGFNYRFSIGDVYSGSNENINIYNATTNAQLANASGANGATITNWTATYSGEIKVVIASGTCSQTNTTNVSLTAELTAIGNTLDSQTTFATDEWIGHVYNWVGTSPPPGGTSPNSPSNTLPFLTSNYVGYYNVGSETITENFGGNTACFPVLSNGVNRTNILTEVFAVRFRMLSTRPAGCYIIRFRGDDGIRLYNDGVLVFDEWRQQGPTNYTNVLVYLDGSADLIFDYYEYGGQNVADLSIQPFNNASNSVASPSTPVVCNNTTPNTLDGTSFPYRGSSVNPTINFQWQVSTDNMNFTSISGATSEDYTPASVNATSSDVVRYYRRIVSSASSVGSCNFFSNSVAITTTSNNVSAQSATSISCNNFVANWNAKANASSYIVDVATSSSFSAGTFVAGYQNLNVGNVTSLSVANANVTPLYYRIRAVSPCGTSGNSSIITVNLNSTTWHSSSWSNGSPDLTKYVIINGNYDTATYGSFECCSLIINSGRTLNVAANNHIVIENNLTVNGVFNVFDDASLVQINNAGVNTGNITYSRNTTGVALDYVFWSSPVSTHTLGSSSHYYYWNPDISNSNGGLGNWLNASGNSMNTGVGYILRNVFSINFNGVPHNGIINVPITRGGYTGADYAGTNGVTITNLNDNLNLLGNPYPSAISAADFINANSNIEGAVRIWTHATSPSTANSNPFYGTYGYNYNINDYIVYNNTGAISGSGSFGGLIAGGQGFFVVMNDGPAATQSVVFNNAMRSKSYNNDQFFKTSDAGGKEKNRVWLDLVTAENNSIRTLLGYVEGATYQKDRNYDAVALESSASNIYSLVNNNKLCVQGRPTPFDNEDKVPFGVKITQAGTNSIGIHEVDGLFENQNIYIEDLHLNVTHNLKVSPYSFYSTVGVFNDRFVIKYKDATLSNSGFITDENQIVIISNETIQVKSLSEEVQEVIVFDVLGRKVYENKKVNNQELIIDTVVKNNSALVLQITLISGERVVKKTIY</sequence>
<dbReference type="Proteomes" id="UP001589607">
    <property type="component" value="Unassembled WGS sequence"/>
</dbReference>
<evidence type="ECO:0008006" key="4">
    <source>
        <dbReference type="Google" id="ProtNLM"/>
    </source>
</evidence>
<feature type="chain" id="PRO_5046948247" description="PA14 domain-containing protein" evidence="1">
    <location>
        <begin position="19"/>
        <end position="1044"/>
    </location>
</feature>
<protein>
    <recommendedName>
        <fullName evidence="4">PA14 domain-containing protein</fullName>
    </recommendedName>
</protein>
<dbReference type="RefSeq" id="WP_236457778.1">
    <property type="nucleotide sequence ID" value="NZ_CBCSGE010000005.1"/>
</dbReference>
<keyword evidence="3" id="KW-1185">Reference proteome</keyword>
<feature type="signal peptide" evidence="1">
    <location>
        <begin position="1"/>
        <end position="18"/>
    </location>
</feature>
<evidence type="ECO:0000313" key="2">
    <source>
        <dbReference type="EMBL" id="MFB9097307.1"/>
    </source>
</evidence>
<dbReference type="Gene3D" id="2.60.40.2700">
    <property type="match status" value="1"/>
</dbReference>
<comment type="caution">
    <text evidence="2">The sequence shown here is derived from an EMBL/GenBank/DDBJ whole genome shotgun (WGS) entry which is preliminary data.</text>
</comment>